<feature type="chain" id="PRO_5042175891" evidence="1">
    <location>
        <begin position="27"/>
        <end position="147"/>
    </location>
</feature>
<evidence type="ECO:0000313" key="3">
    <source>
        <dbReference type="Proteomes" id="UP001295423"/>
    </source>
</evidence>
<protein>
    <submittedName>
        <fullName evidence="2">Uncharacterized protein</fullName>
    </submittedName>
</protein>
<keyword evidence="3" id="KW-1185">Reference proteome</keyword>
<gene>
    <name evidence="2" type="ORF">CYCCA115_LOCUS12646</name>
</gene>
<proteinExistence type="predicted"/>
<dbReference type="AlphaFoldDB" id="A0AAD2FRE7"/>
<organism evidence="2 3">
    <name type="scientific">Cylindrotheca closterium</name>
    <dbReference type="NCBI Taxonomy" id="2856"/>
    <lineage>
        <taxon>Eukaryota</taxon>
        <taxon>Sar</taxon>
        <taxon>Stramenopiles</taxon>
        <taxon>Ochrophyta</taxon>
        <taxon>Bacillariophyta</taxon>
        <taxon>Bacillariophyceae</taxon>
        <taxon>Bacillariophycidae</taxon>
        <taxon>Bacillariales</taxon>
        <taxon>Bacillariaceae</taxon>
        <taxon>Cylindrotheca</taxon>
    </lineage>
</organism>
<dbReference type="EMBL" id="CAKOGP040001770">
    <property type="protein sequence ID" value="CAJ1950568.1"/>
    <property type="molecule type" value="Genomic_DNA"/>
</dbReference>
<sequence length="147" mass="15581">MSRLTSMKWILLLAPFLLEIGSLVCAYSTPEPRSLSRRAALATAFSAMAAPLPVLAAPDCFKDCMKNCKLIAPKDPDYCLANCKGYCEQEDRNDGLSGSVSSSSGEVGILGGTFGQGTVAKGDDKPPTLNLPGLDFTNEKGKKLIGY</sequence>
<reference evidence="2" key="1">
    <citation type="submission" date="2023-08" db="EMBL/GenBank/DDBJ databases">
        <authorList>
            <person name="Audoor S."/>
            <person name="Bilcke G."/>
        </authorList>
    </citation>
    <scope>NUCLEOTIDE SEQUENCE</scope>
</reference>
<feature type="signal peptide" evidence="1">
    <location>
        <begin position="1"/>
        <end position="26"/>
    </location>
</feature>
<keyword evidence="1" id="KW-0732">Signal</keyword>
<evidence type="ECO:0000256" key="1">
    <source>
        <dbReference type="SAM" id="SignalP"/>
    </source>
</evidence>
<comment type="caution">
    <text evidence="2">The sequence shown here is derived from an EMBL/GenBank/DDBJ whole genome shotgun (WGS) entry which is preliminary data.</text>
</comment>
<dbReference type="Proteomes" id="UP001295423">
    <property type="component" value="Unassembled WGS sequence"/>
</dbReference>
<accession>A0AAD2FRE7</accession>
<name>A0AAD2FRE7_9STRA</name>
<evidence type="ECO:0000313" key="2">
    <source>
        <dbReference type="EMBL" id="CAJ1950568.1"/>
    </source>
</evidence>